<sequence>MAVFLLSVVDPSKISQQDIASGRLIPLFKACESEKRGVYAIYPHRKYLVEKVRLFVDFLVQYFATTLIEQSNMTVDEFINKLKNKPEEITFNDTMTLVDSDFDYIPSRFINGTGDEQVINEAGNNAGSCKIFALGKLLHLNEMQTLHCFGDYYREDVLKNPNGKDHANIRNFIQHGWSRILFDSTALSTKE</sequence>
<dbReference type="SUPFAM" id="SSF53850">
    <property type="entry name" value="Periplasmic binding protein-like II"/>
    <property type="match status" value="1"/>
</dbReference>
<gene>
    <name evidence="1" type="ORF">MNBD_GAMMA16-1681</name>
</gene>
<reference evidence="1" key="1">
    <citation type="submission" date="2018-06" db="EMBL/GenBank/DDBJ databases">
        <authorList>
            <person name="Zhirakovskaya E."/>
        </authorList>
    </citation>
    <scope>NUCLEOTIDE SEQUENCE</scope>
</reference>
<dbReference type="Pfam" id="PF08888">
    <property type="entry name" value="HopJ"/>
    <property type="match status" value="1"/>
</dbReference>
<protein>
    <submittedName>
        <fullName evidence="1">Type III effector HopPmaJ</fullName>
    </submittedName>
</protein>
<dbReference type="InterPro" id="IPR038604">
    <property type="entry name" value="HopJ_sf"/>
</dbReference>
<dbReference type="AlphaFoldDB" id="A0A3B0YYB5"/>
<proteinExistence type="predicted"/>
<organism evidence="1">
    <name type="scientific">hydrothermal vent metagenome</name>
    <dbReference type="NCBI Taxonomy" id="652676"/>
    <lineage>
        <taxon>unclassified sequences</taxon>
        <taxon>metagenomes</taxon>
        <taxon>ecological metagenomes</taxon>
    </lineage>
</organism>
<dbReference type="EMBL" id="UOFO01000086">
    <property type="protein sequence ID" value="VAW86065.1"/>
    <property type="molecule type" value="Genomic_DNA"/>
</dbReference>
<dbReference type="Gene3D" id="3.40.190.290">
    <property type="match status" value="1"/>
</dbReference>
<evidence type="ECO:0000313" key="1">
    <source>
        <dbReference type="EMBL" id="VAW86065.1"/>
    </source>
</evidence>
<name>A0A3B0YYB5_9ZZZZ</name>
<accession>A0A3B0YYB5</accession>
<dbReference type="Gene3D" id="3.20.160.10">
    <property type="entry name" value="vpa0580 domain like"/>
    <property type="match status" value="1"/>
</dbReference>
<dbReference type="InterPro" id="IPR014984">
    <property type="entry name" value="HopJ"/>
</dbReference>